<accession>A0A8S9JVX5</accession>
<evidence type="ECO:0000313" key="2">
    <source>
        <dbReference type="EMBL" id="KAF2585727.1"/>
    </source>
</evidence>
<dbReference type="GO" id="GO:0006412">
    <property type="term" value="P:translation"/>
    <property type="evidence" value="ECO:0007669"/>
    <property type="project" value="InterPro"/>
</dbReference>
<feature type="region of interest" description="Disordered" evidence="1">
    <location>
        <begin position="241"/>
        <end position="274"/>
    </location>
</feature>
<dbReference type="EMBL" id="QGKY02000246">
    <property type="protein sequence ID" value="KAF2585727.1"/>
    <property type="molecule type" value="Genomic_DNA"/>
</dbReference>
<dbReference type="PANTHER" id="PTHR36387">
    <property type="entry name" value="UDP-N-ACETYLMURAMOYL-L-ALANYL-D-GLUTAMATE-2, 6-DIAMINOPIMELATE LIGASE"/>
    <property type="match status" value="1"/>
</dbReference>
<feature type="compositionally biased region" description="Basic and acidic residues" evidence="1">
    <location>
        <begin position="103"/>
        <end position="112"/>
    </location>
</feature>
<feature type="compositionally biased region" description="Acidic residues" evidence="1">
    <location>
        <begin position="206"/>
        <end position="223"/>
    </location>
</feature>
<feature type="compositionally biased region" description="Basic and acidic residues" evidence="1">
    <location>
        <begin position="1"/>
        <end position="11"/>
    </location>
</feature>
<name>A0A8S9JVX5_BRACR</name>
<feature type="compositionally biased region" description="Basic and acidic residues" evidence="1">
    <location>
        <begin position="26"/>
        <end position="60"/>
    </location>
</feature>
<sequence length="329" mass="37793">MSSDKKDHNSDSDSDGPPEEFTQEQAKVEDAALRRIQRENKARVAREKKESRRHLLEKITPKKSRKIETFEEEEEEEEAEEEEDPEALANKGFLSKNIIDFLAQREKQKNGSDSEQEEANKQHLRKKKQKSSGIETVLYKEIPPPECLKTGLAFLKKRKAQAKVEDAALRRIQRENKARVAREKKESRRHLAEKITPKKSRKIESFEGEEEEEEAEEEEEDPEALANKGFLSKNIIDFLAQRNKQKNGSDSEQEEANKEHPRKKKQKSSGIETVLYKEIPPPECLKTGLAFLKKRKAQVPRSSSILNNSSQALRLITGAASAKKQLQKK</sequence>
<feature type="region of interest" description="Disordered" evidence="1">
    <location>
        <begin position="165"/>
        <end position="227"/>
    </location>
</feature>
<proteinExistence type="predicted"/>
<protein>
    <submittedName>
        <fullName evidence="2">Uncharacterized protein</fullName>
    </submittedName>
</protein>
<evidence type="ECO:0000256" key="1">
    <source>
        <dbReference type="SAM" id="MobiDB-lite"/>
    </source>
</evidence>
<dbReference type="GO" id="GO:0005840">
    <property type="term" value="C:ribosome"/>
    <property type="evidence" value="ECO:0007669"/>
    <property type="project" value="InterPro"/>
</dbReference>
<dbReference type="InterPro" id="IPR018265">
    <property type="entry name" value="Ribosomal_bL35_CS"/>
</dbReference>
<dbReference type="PROSITE" id="PS00936">
    <property type="entry name" value="RIBOSOMAL_L35"/>
    <property type="match status" value="1"/>
</dbReference>
<organism evidence="2">
    <name type="scientific">Brassica cretica</name>
    <name type="common">Mustard</name>
    <dbReference type="NCBI Taxonomy" id="69181"/>
    <lineage>
        <taxon>Eukaryota</taxon>
        <taxon>Viridiplantae</taxon>
        <taxon>Streptophyta</taxon>
        <taxon>Embryophyta</taxon>
        <taxon>Tracheophyta</taxon>
        <taxon>Spermatophyta</taxon>
        <taxon>Magnoliopsida</taxon>
        <taxon>eudicotyledons</taxon>
        <taxon>Gunneridae</taxon>
        <taxon>Pentapetalae</taxon>
        <taxon>rosids</taxon>
        <taxon>malvids</taxon>
        <taxon>Brassicales</taxon>
        <taxon>Brassicaceae</taxon>
        <taxon>Brassiceae</taxon>
        <taxon>Brassica</taxon>
    </lineage>
</organism>
<feature type="compositionally biased region" description="Acidic residues" evidence="1">
    <location>
        <begin position="70"/>
        <end position="86"/>
    </location>
</feature>
<reference evidence="2" key="1">
    <citation type="submission" date="2019-12" db="EMBL/GenBank/DDBJ databases">
        <title>Genome sequencing and annotation of Brassica cretica.</title>
        <authorList>
            <person name="Studholme D.J."/>
            <person name="Sarris P.F."/>
        </authorList>
    </citation>
    <scope>NUCLEOTIDE SEQUENCE</scope>
    <source>
        <strain evidence="2">PFS-102/07</strain>
        <tissue evidence="2">Leaf</tissue>
    </source>
</reference>
<feature type="compositionally biased region" description="Basic and acidic residues" evidence="1">
    <location>
        <begin position="165"/>
        <end position="196"/>
    </location>
</feature>
<dbReference type="GO" id="GO:0003735">
    <property type="term" value="F:structural constituent of ribosome"/>
    <property type="evidence" value="ECO:0007669"/>
    <property type="project" value="InterPro"/>
</dbReference>
<dbReference type="AlphaFoldDB" id="A0A8S9JVX5"/>
<comment type="caution">
    <text evidence="2">The sequence shown here is derived from an EMBL/GenBank/DDBJ whole genome shotgun (WGS) entry which is preliminary data.</text>
</comment>
<feature type="region of interest" description="Disordered" evidence="1">
    <location>
        <begin position="1"/>
        <end position="90"/>
    </location>
</feature>
<feature type="compositionally biased region" description="Acidic residues" evidence="1">
    <location>
        <begin position="12"/>
        <end position="22"/>
    </location>
</feature>
<gene>
    <name evidence="2" type="ORF">F2Q70_00033821</name>
</gene>
<dbReference type="PANTHER" id="PTHR36387:SF2">
    <property type="entry name" value="UDP-N-ACETYLMURAMOYL-L-ALANYL-D-GLUTAMATE-2, 6-DIAMINOPIMELATE LIGASE"/>
    <property type="match status" value="1"/>
</dbReference>
<feature type="region of interest" description="Disordered" evidence="1">
    <location>
        <begin position="102"/>
        <end position="137"/>
    </location>
</feature>